<dbReference type="InterPro" id="IPR011890">
    <property type="entry name" value="SMC_prok"/>
</dbReference>
<dbReference type="GO" id="GO:0003677">
    <property type="term" value="F:DNA binding"/>
    <property type="evidence" value="ECO:0007669"/>
    <property type="project" value="UniProtKB-UniRule"/>
</dbReference>
<dbReference type="RefSeq" id="WP_132877858.1">
    <property type="nucleotide sequence ID" value="NZ_SLXQ01000006.1"/>
</dbReference>
<feature type="coiled-coil region" evidence="7">
    <location>
        <begin position="800"/>
        <end position="925"/>
    </location>
</feature>
<comment type="subcellular location">
    <subcellularLocation>
        <location evidence="1 7">Cytoplasm</location>
    </subcellularLocation>
</comment>
<keyword evidence="4 7" id="KW-0067">ATP-binding</keyword>
<evidence type="ECO:0000256" key="1">
    <source>
        <dbReference type="ARBA" id="ARBA00004496"/>
    </source>
</evidence>
<dbReference type="InterPro" id="IPR027417">
    <property type="entry name" value="P-loop_NTPase"/>
</dbReference>
<dbReference type="InterPro" id="IPR010935">
    <property type="entry name" value="SMC_hinge"/>
</dbReference>
<evidence type="ECO:0000256" key="7">
    <source>
        <dbReference type="HAMAP-Rule" id="MF_01894"/>
    </source>
</evidence>
<keyword evidence="6 7" id="KW-0238">DNA-binding</keyword>
<dbReference type="SUPFAM" id="SSF52540">
    <property type="entry name" value="P-loop containing nucleoside triphosphate hydrolases"/>
    <property type="match status" value="1"/>
</dbReference>
<dbReference type="GO" id="GO:0005737">
    <property type="term" value="C:cytoplasm"/>
    <property type="evidence" value="ECO:0007669"/>
    <property type="project" value="UniProtKB-SubCell"/>
</dbReference>
<dbReference type="InterPro" id="IPR003395">
    <property type="entry name" value="RecF/RecN/SMC_N"/>
</dbReference>
<dbReference type="NCBIfam" id="TIGR02168">
    <property type="entry name" value="SMC_prok_B"/>
    <property type="match status" value="1"/>
</dbReference>
<keyword evidence="2 7" id="KW-0963">Cytoplasm</keyword>
<evidence type="ECO:0000259" key="9">
    <source>
        <dbReference type="SMART" id="SM00968"/>
    </source>
</evidence>
<name>A0A4R2QXY2_9PSEU</name>
<feature type="coiled-coil region" evidence="7">
    <location>
        <begin position="239"/>
        <end position="278"/>
    </location>
</feature>
<comment type="domain">
    <text evidence="7">Contains large globular domains required for ATP hydrolysis at each terminus and a third globular domain forming a flexible hinge near the middle of the molecule. These domains are separated by coiled-coil structures.</text>
</comment>
<dbReference type="InterPro" id="IPR036277">
    <property type="entry name" value="SMC_hinge_sf"/>
</dbReference>
<dbReference type="CDD" id="cd03278">
    <property type="entry name" value="ABC_SMC_barmotin"/>
    <property type="match status" value="2"/>
</dbReference>
<keyword evidence="5 7" id="KW-0175">Coiled coil</keyword>
<dbReference type="Pfam" id="PF06470">
    <property type="entry name" value="SMC_hinge"/>
    <property type="match status" value="1"/>
</dbReference>
<evidence type="ECO:0000256" key="2">
    <source>
        <dbReference type="ARBA" id="ARBA00022490"/>
    </source>
</evidence>
<protein>
    <recommendedName>
        <fullName evidence="7">Chromosome partition protein Smc</fullName>
    </recommendedName>
</protein>
<dbReference type="EMBL" id="SLXQ01000006">
    <property type="protein sequence ID" value="TCP52005.1"/>
    <property type="molecule type" value="Genomic_DNA"/>
</dbReference>
<dbReference type="Proteomes" id="UP000294911">
    <property type="component" value="Unassembled WGS sequence"/>
</dbReference>
<feature type="coiled-coil region" evidence="7">
    <location>
        <begin position="664"/>
        <end position="768"/>
    </location>
</feature>
<dbReference type="AlphaFoldDB" id="A0A4R2QXY2"/>
<dbReference type="GO" id="GO:0016887">
    <property type="term" value="F:ATP hydrolysis activity"/>
    <property type="evidence" value="ECO:0007669"/>
    <property type="project" value="InterPro"/>
</dbReference>
<dbReference type="PANTHER" id="PTHR43977">
    <property type="entry name" value="STRUCTURAL MAINTENANCE OF CHROMOSOMES PROTEIN 3"/>
    <property type="match status" value="1"/>
</dbReference>
<accession>A0A4R2QXY2</accession>
<comment type="subunit">
    <text evidence="7">Homodimer.</text>
</comment>
<dbReference type="FunFam" id="3.40.50.300:FF:000984">
    <property type="entry name" value="Chromosome partition protein Smc"/>
    <property type="match status" value="1"/>
</dbReference>
<feature type="domain" description="SMC hinge" evidence="9">
    <location>
        <begin position="512"/>
        <end position="626"/>
    </location>
</feature>
<organism evidence="10 11">
    <name type="scientific">Tamaricihabitans halophyticus</name>
    <dbReference type="NCBI Taxonomy" id="1262583"/>
    <lineage>
        <taxon>Bacteria</taxon>
        <taxon>Bacillati</taxon>
        <taxon>Actinomycetota</taxon>
        <taxon>Actinomycetes</taxon>
        <taxon>Pseudonocardiales</taxon>
        <taxon>Pseudonocardiaceae</taxon>
        <taxon>Tamaricihabitans</taxon>
    </lineage>
</organism>
<dbReference type="GO" id="GO:0030261">
    <property type="term" value="P:chromosome condensation"/>
    <property type="evidence" value="ECO:0007669"/>
    <property type="project" value="InterPro"/>
</dbReference>
<proteinExistence type="inferred from homology"/>
<dbReference type="GO" id="GO:0006260">
    <property type="term" value="P:DNA replication"/>
    <property type="evidence" value="ECO:0007669"/>
    <property type="project" value="UniProtKB-UniRule"/>
</dbReference>
<dbReference type="PIRSF" id="PIRSF005719">
    <property type="entry name" value="SMC"/>
    <property type="match status" value="1"/>
</dbReference>
<gene>
    <name evidence="7" type="primary">smc</name>
    <name evidence="10" type="ORF">EV191_106169</name>
</gene>
<dbReference type="InterPro" id="IPR024704">
    <property type="entry name" value="SMC"/>
</dbReference>
<feature type="coiled-coil region" evidence="7">
    <location>
        <begin position="977"/>
        <end position="1039"/>
    </location>
</feature>
<feature type="region of interest" description="Disordered" evidence="8">
    <location>
        <begin position="418"/>
        <end position="447"/>
    </location>
</feature>
<feature type="binding site" evidence="7">
    <location>
        <begin position="32"/>
        <end position="39"/>
    </location>
    <ligand>
        <name>ATP</name>
        <dbReference type="ChEBI" id="CHEBI:30616"/>
    </ligand>
</feature>
<evidence type="ECO:0000313" key="10">
    <source>
        <dbReference type="EMBL" id="TCP52005.1"/>
    </source>
</evidence>
<evidence type="ECO:0000256" key="5">
    <source>
        <dbReference type="ARBA" id="ARBA00023054"/>
    </source>
</evidence>
<dbReference type="GO" id="GO:0005694">
    <property type="term" value="C:chromosome"/>
    <property type="evidence" value="ECO:0007669"/>
    <property type="project" value="InterPro"/>
</dbReference>
<evidence type="ECO:0000256" key="4">
    <source>
        <dbReference type="ARBA" id="ARBA00022840"/>
    </source>
</evidence>
<dbReference type="HAMAP" id="MF_01894">
    <property type="entry name" value="Smc_prok"/>
    <property type="match status" value="1"/>
</dbReference>
<evidence type="ECO:0000256" key="6">
    <source>
        <dbReference type="ARBA" id="ARBA00023125"/>
    </source>
</evidence>
<dbReference type="GO" id="GO:0005524">
    <property type="term" value="F:ATP binding"/>
    <property type="evidence" value="ECO:0007669"/>
    <property type="project" value="UniProtKB-UniRule"/>
</dbReference>
<dbReference type="GO" id="GO:0007059">
    <property type="term" value="P:chromosome segregation"/>
    <property type="evidence" value="ECO:0007669"/>
    <property type="project" value="UniProtKB-UniRule"/>
</dbReference>
<comment type="function">
    <text evidence="7">Required for chromosome condensation and partitioning.</text>
</comment>
<reference evidence="10 11" key="1">
    <citation type="submission" date="2019-03" db="EMBL/GenBank/DDBJ databases">
        <title>Genomic Encyclopedia of Type Strains, Phase IV (KMG-IV): sequencing the most valuable type-strain genomes for metagenomic binning, comparative biology and taxonomic classification.</title>
        <authorList>
            <person name="Goeker M."/>
        </authorList>
    </citation>
    <scope>NUCLEOTIDE SEQUENCE [LARGE SCALE GENOMIC DNA]</scope>
    <source>
        <strain evidence="10 11">DSM 45765</strain>
    </source>
</reference>
<evidence type="ECO:0000256" key="3">
    <source>
        <dbReference type="ARBA" id="ARBA00022741"/>
    </source>
</evidence>
<dbReference type="Gene3D" id="3.30.70.1620">
    <property type="match status" value="1"/>
</dbReference>
<comment type="similarity">
    <text evidence="7">Belongs to the SMC family.</text>
</comment>
<keyword evidence="3 7" id="KW-0547">Nucleotide-binding</keyword>
<dbReference type="OrthoDB" id="9808768at2"/>
<evidence type="ECO:0000256" key="8">
    <source>
        <dbReference type="SAM" id="MobiDB-lite"/>
    </source>
</evidence>
<dbReference type="SMART" id="SM00968">
    <property type="entry name" value="SMC_hinge"/>
    <property type="match status" value="1"/>
</dbReference>
<dbReference type="SUPFAM" id="SSF75553">
    <property type="entry name" value="Smc hinge domain"/>
    <property type="match status" value="1"/>
</dbReference>
<comment type="caution">
    <text evidence="10">The sequence shown here is derived from an EMBL/GenBank/DDBJ whole genome shotgun (WGS) entry which is preliminary data.</text>
</comment>
<keyword evidence="11" id="KW-1185">Reference proteome</keyword>
<feature type="coiled-coil region" evidence="7">
    <location>
        <begin position="167"/>
        <end position="201"/>
    </location>
</feature>
<dbReference type="Gene3D" id="3.40.50.300">
    <property type="entry name" value="P-loop containing nucleotide triphosphate hydrolases"/>
    <property type="match status" value="2"/>
</dbReference>
<sequence>MHLKSLTLKGFKSFASATTLRFEPGITCVVGPNGSGKSNVLDALRWVMGTQGAKDLRGGKMEDVIFAGTAGRAPLGRAEVALTIDNSDGALPIDYTEVSITRRMFRDGASEYEINGNGCRLMDVQELLSDSGIGREMHVIVGQGQLSQILESKPEGRRAFIEEAAGVLKHRKRKEKALRKLDAMQANLARLTDLTGELRRQLKPLGKQAEIARKAQVVQSELRDARLRLLADDLQTRRRDLAKEEADESAARARRAEVEQALQQAQAMQNELEAQLAADAPRLNTAQDTWYRLSALAERLRGTVRLAVERQRHLSAEVETTTGERDPDELLAEAEEVAEQEAELDEAVEQARGTLSEVLNHRAELEQRLKSAEQEHMAAVRAIADRREGVAKLSGQVEALRSKTSAAAEEIERLSEALAESTERAEQANGDLADARDETGAEDSGDQELRDWLEQATTAAKTAEARVTELVAAERATERDIASEQARVDALSMGLNRKDGAGALLAEAERLPGLLGSVAAVLTVDAGAEVALAAALGPVADAVAVASGADAVTALELLRDADSGRAGLLLGDAVPTVHPGSWPGLPAGARWARELVRAPEALRPAVDRALDRVAVVADLAAARQLVTELPEVRAVTSDGEVFGTDWVVGGSGRSESVIEVQAAVDEARQRLDTAKYTLERTAAELEGARAESAARANDVQQAKDALGEAKVRKARSTERLSSLEQAARSASAEVQRLHEQRTKLEATRAESLDRLAELEERLSVASEESEVEDPDTSIRDELSAELTDVRQQEMDGRLALRTAEERARAIAGKADQLRRTAQAERQARERAEQARIARARGAAVASAVVNGGETALERIEVSLRSAVAERDAAKAEQEQREGALTQVRNKVRELGGELEKLTDAVHRDEVQRAEQRLRIEQLEAKVVDEFGMAPDDLLAEYGPDVEIPPTELEMTEYEAAKERGEEVTRPQPLRFDRAAQERRAKRAERDLAQLGKVNPLALEEFAALEERYKFLSTQLEDLKATRRDLLTVVKEVDDKILEVFSTAYEDVAREFEVVFSALFPGGEGRLVLTEPEDLLTTGVDVEARPPGKKVKRLSLLSGGEKSLVAVAMLVAIFRARPSPFYVLDEVEAALDDTNMRRLIGLLEQLRGTSQLIIITHQKPTMEIADALYGVSMQGDGISKVISQRMRSQDQEIEQVAEPDPEPAPA</sequence>
<evidence type="ECO:0000313" key="11">
    <source>
        <dbReference type="Proteomes" id="UP000294911"/>
    </source>
</evidence>
<feature type="compositionally biased region" description="Acidic residues" evidence="8">
    <location>
        <begin position="1194"/>
        <end position="1209"/>
    </location>
</feature>
<dbReference type="GO" id="GO:0007062">
    <property type="term" value="P:sister chromatid cohesion"/>
    <property type="evidence" value="ECO:0007669"/>
    <property type="project" value="InterPro"/>
</dbReference>
<dbReference type="FunFam" id="3.40.50.300:FF:000901">
    <property type="entry name" value="Chromosome partition protein Smc"/>
    <property type="match status" value="1"/>
</dbReference>
<feature type="region of interest" description="Disordered" evidence="8">
    <location>
        <begin position="1190"/>
        <end position="1209"/>
    </location>
</feature>
<dbReference type="Pfam" id="PF02463">
    <property type="entry name" value="SMC_N"/>
    <property type="match status" value="1"/>
</dbReference>
<dbReference type="Gene3D" id="1.20.1060.20">
    <property type="match status" value="1"/>
</dbReference>